<gene>
    <name evidence="2" type="ORF">METZ01_LOCUS344827</name>
</gene>
<dbReference type="SUPFAM" id="SSF54975">
    <property type="entry name" value="Acylphosphatase/BLUF domain-like"/>
    <property type="match status" value="1"/>
</dbReference>
<dbReference type="AlphaFoldDB" id="A0A382R2L4"/>
<proteinExistence type="predicted"/>
<dbReference type="Gene3D" id="3.30.70.100">
    <property type="match status" value="1"/>
</dbReference>
<dbReference type="InterPro" id="IPR001792">
    <property type="entry name" value="Acylphosphatase-like_dom"/>
</dbReference>
<name>A0A382R2L4_9ZZZZ</name>
<accession>A0A382R2L4</accession>
<dbReference type="PROSITE" id="PS51160">
    <property type="entry name" value="ACYLPHOSPHATASE_3"/>
    <property type="match status" value="1"/>
</dbReference>
<evidence type="ECO:0000259" key="1">
    <source>
        <dbReference type="PROSITE" id="PS51160"/>
    </source>
</evidence>
<feature type="non-terminal residue" evidence="2">
    <location>
        <position position="35"/>
    </location>
</feature>
<reference evidence="2" key="1">
    <citation type="submission" date="2018-05" db="EMBL/GenBank/DDBJ databases">
        <authorList>
            <person name="Lanie J.A."/>
            <person name="Ng W.-L."/>
            <person name="Kazmierczak K.M."/>
            <person name="Andrzejewski T.M."/>
            <person name="Davidsen T.M."/>
            <person name="Wayne K.J."/>
            <person name="Tettelin H."/>
            <person name="Glass J.I."/>
            <person name="Rusch D."/>
            <person name="Podicherti R."/>
            <person name="Tsui H.-C.T."/>
            <person name="Winkler M.E."/>
        </authorList>
    </citation>
    <scope>NUCLEOTIDE SEQUENCE</scope>
</reference>
<dbReference type="InterPro" id="IPR036046">
    <property type="entry name" value="Acylphosphatase-like_dom_sf"/>
</dbReference>
<feature type="domain" description="Acylphosphatase-like" evidence="1">
    <location>
        <begin position="6"/>
        <end position="35"/>
    </location>
</feature>
<dbReference type="EMBL" id="UINC01118686">
    <property type="protein sequence ID" value="SVC91973.1"/>
    <property type="molecule type" value="Genomic_DNA"/>
</dbReference>
<organism evidence="2">
    <name type="scientific">marine metagenome</name>
    <dbReference type="NCBI Taxonomy" id="408172"/>
    <lineage>
        <taxon>unclassified sequences</taxon>
        <taxon>metagenomes</taxon>
        <taxon>ecological metagenomes</taxon>
    </lineage>
</organism>
<sequence>MESELRLDLVIAGRVQGVGYRYSAKMKAESLGIRG</sequence>
<evidence type="ECO:0000313" key="2">
    <source>
        <dbReference type="EMBL" id="SVC91973.1"/>
    </source>
</evidence>
<dbReference type="Pfam" id="PF00708">
    <property type="entry name" value="Acylphosphatase"/>
    <property type="match status" value="1"/>
</dbReference>
<protein>
    <recommendedName>
        <fullName evidence="1">Acylphosphatase-like domain-containing protein</fullName>
    </recommendedName>
</protein>